<keyword evidence="2" id="KW-0732">Signal</keyword>
<feature type="chain" id="PRO_5030159903" description="YHYH domain-containing protein" evidence="2">
    <location>
        <begin position="24"/>
        <end position="447"/>
    </location>
</feature>
<dbReference type="EMBL" id="HBFK01021408">
    <property type="protein sequence ID" value="CAD8746754.1"/>
    <property type="molecule type" value="Transcribed_RNA"/>
</dbReference>
<accession>A0A6U2AEM6</accession>
<feature type="region of interest" description="Disordered" evidence="1">
    <location>
        <begin position="389"/>
        <end position="420"/>
    </location>
</feature>
<name>A0A6U2AEM6_HEMAN</name>
<evidence type="ECO:0000259" key="3">
    <source>
        <dbReference type="Pfam" id="PF14240"/>
    </source>
</evidence>
<gene>
    <name evidence="4" type="ORF">HAND1043_LOCUS13251</name>
</gene>
<evidence type="ECO:0000256" key="1">
    <source>
        <dbReference type="SAM" id="MobiDB-lite"/>
    </source>
</evidence>
<organism evidence="4">
    <name type="scientific">Hemiselmis andersenii</name>
    <name type="common">Cryptophyte alga</name>
    <dbReference type="NCBI Taxonomy" id="464988"/>
    <lineage>
        <taxon>Eukaryota</taxon>
        <taxon>Cryptophyceae</taxon>
        <taxon>Cryptomonadales</taxon>
        <taxon>Hemiselmidaceae</taxon>
        <taxon>Hemiselmis</taxon>
    </lineage>
</organism>
<proteinExistence type="predicted"/>
<sequence>MVTTGATLSIIALLAVSLTTVNAQDLTSVASCDALSSCSPTDCEANSESDCSLSVGPFDYASDVASLACNSQCSQSTSDICTSLATKLKKNQGVIAAYCTDQFLVIWATGLPGYDAATYLKDIPLPPGGDGKCRVRSASAQRNVYKIPLNPVKRTSGSNTVVNPLPGVPGMPSAGAIGVAISGVPIFPNYNNRGLPAWVSCELDRCSAHSGRGDDYHYHGDPFGAKCLYSEADYFSDTAHPPLVGISLDGYMIYGRYTKTTQDGAGVGLDECGGHEDSTLGYHYHPQVETGISTSSLDGVRATGPFTYTAYRVAPTTCWRGDVDQVSNFWGSNQANYDRSKSKQLSSESDYDLLRPCCGTSQFIASDGIAIDGASCASGADCSAGSLNSDVSSTTGGSGQSGVGTPSTSGGAGANPPQPSAAARLPSLPACLVMVLLGWVAAAARQW</sequence>
<dbReference type="AlphaFoldDB" id="A0A6U2AEM6"/>
<evidence type="ECO:0000313" key="4">
    <source>
        <dbReference type="EMBL" id="CAD8746754.1"/>
    </source>
</evidence>
<evidence type="ECO:0000256" key="2">
    <source>
        <dbReference type="SAM" id="SignalP"/>
    </source>
</evidence>
<feature type="signal peptide" evidence="2">
    <location>
        <begin position="1"/>
        <end position="23"/>
    </location>
</feature>
<reference evidence="4" key="1">
    <citation type="submission" date="2021-01" db="EMBL/GenBank/DDBJ databases">
        <authorList>
            <person name="Corre E."/>
            <person name="Pelletier E."/>
            <person name="Niang G."/>
            <person name="Scheremetjew M."/>
            <person name="Finn R."/>
            <person name="Kale V."/>
            <person name="Holt S."/>
            <person name="Cochrane G."/>
            <person name="Meng A."/>
            <person name="Brown T."/>
            <person name="Cohen L."/>
        </authorList>
    </citation>
    <scope>NUCLEOTIDE SEQUENCE</scope>
    <source>
        <strain evidence="4">CCMP441</strain>
    </source>
</reference>
<feature type="domain" description="YHYH" evidence="3">
    <location>
        <begin position="145"/>
        <end position="264"/>
    </location>
</feature>
<protein>
    <recommendedName>
        <fullName evidence="3">YHYH domain-containing protein</fullName>
    </recommendedName>
</protein>
<dbReference type="InterPro" id="IPR025924">
    <property type="entry name" value="YHYH_dom"/>
</dbReference>
<dbReference type="Pfam" id="PF14240">
    <property type="entry name" value="YHYH"/>
    <property type="match status" value="1"/>
</dbReference>